<feature type="region of interest" description="Disordered" evidence="1">
    <location>
        <begin position="202"/>
        <end position="265"/>
    </location>
</feature>
<evidence type="ECO:0000313" key="3">
    <source>
        <dbReference type="Proteomes" id="UP001501671"/>
    </source>
</evidence>
<sequence>MISNPGNPFGFPGAAPDAAANPVLQSLEMMRQMWGSLTPAAPVSPSMGLDELDRRITDLRAIENWLNLNLTMLRGTIQGLEVQRATISTLRSFAEAVGNPYASHDDAGAAAAKDAAPSPLEVVLGLRPAAPSAAAGPAPAPPAMPAAEPPRAEPAANEPGASSAGEAAAPLHGMPAAQAWWSMLQDQFNRIAAATAQTLPHQAAAAPAAQGGAGPAKPSPRPRAGAARKAAGKTAAKAATPTPPAKTARKRAPAKRAARAPKSGA</sequence>
<accession>A0ABP8GH86</accession>
<feature type="compositionally biased region" description="Basic residues" evidence="1">
    <location>
        <begin position="247"/>
        <end position="259"/>
    </location>
</feature>
<feature type="compositionally biased region" description="Low complexity" evidence="1">
    <location>
        <begin position="222"/>
        <end position="240"/>
    </location>
</feature>
<protein>
    <recommendedName>
        <fullName evidence="4">Transcriptional regulator</fullName>
    </recommendedName>
</protein>
<evidence type="ECO:0008006" key="4">
    <source>
        <dbReference type="Google" id="ProtNLM"/>
    </source>
</evidence>
<dbReference type="EMBL" id="BAABFO010000002">
    <property type="protein sequence ID" value="GAA4324373.1"/>
    <property type="molecule type" value="Genomic_DNA"/>
</dbReference>
<reference evidence="3" key="1">
    <citation type="journal article" date="2019" name="Int. J. Syst. Evol. Microbiol.">
        <title>The Global Catalogue of Microorganisms (GCM) 10K type strain sequencing project: providing services to taxonomists for standard genome sequencing and annotation.</title>
        <authorList>
            <consortium name="The Broad Institute Genomics Platform"/>
            <consortium name="The Broad Institute Genome Sequencing Center for Infectious Disease"/>
            <person name="Wu L."/>
            <person name="Ma J."/>
        </authorList>
    </citation>
    <scope>NUCLEOTIDE SEQUENCE [LARGE SCALE GENOMIC DNA]</scope>
    <source>
        <strain evidence="3">JCM 17666</strain>
    </source>
</reference>
<dbReference type="Proteomes" id="UP001501671">
    <property type="component" value="Unassembled WGS sequence"/>
</dbReference>
<dbReference type="NCBIfam" id="NF043076">
    <property type="entry name" value="PHA_gran_PhaM"/>
    <property type="match status" value="1"/>
</dbReference>
<gene>
    <name evidence="2" type="ORF">GCM10023144_05880</name>
</gene>
<comment type="caution">
    <text evidence="2">The sequence shown here is derived from an EMBL/GenBank/DDBJ whole genome shotgun (WGS) entry which is preliminary data.</text>
</comment>
<dbReference type="InterPro" id="IPR050026">
    <property type="entry name" value="PHA_gran_PhaM_N"/>
</dbReference>
<evidence type="ECO:0000313" key="2">
    <source>
        <dbReference type="EMBL" id="GAA4324373.1"/>
    </source>
</evidence>
<name>A0ABP8GH86_9BURK</name>
<proteinExistence type="predicted"/>
<feature type="compositionally biased region" description="Low complexity" evidence="1">
    <location>
        <begin position="153"/>
        <end position="168"/>
    </location>
</feature>
<feature type="compositionally biased region" description="Pro residues" evidence="1">
    <location>
        <begin position="138"/>
        <end position="148"/>
    </location>
</feature>
<evidence type="ECO:0000256" key="1">
    <source>
        <dbReference type="SAM" id="MobiDB-lite"/>
    </source>
</evidence>
<organism evidence="2 3">
    <name type="scientific">Pigmentiphaga soli</name>
    <dbReference type="NCBI Taxonomy" id="1007095"/>
    <lineage>
        <taxon>Bacteria</taxon>
        <taxon>Pseudomonadati</taxon>
        <taxon>Pseudomonadota</taxon>
        <taxon>Betaproteobacteria</taxon>
        <taxon>Burkholderiales</taxon>
        <taxon>Alcaligenaceae</taxon>
        <taxon>Pigmentiphaga</taxon>
    </lineage>
</organism>
<keyword evidence="3" id="KW-1185">Reference proteome</keyword>
<feature type="region of interest" description="Disordered" evidence="1">
    <location>
        <begin position="131"/>
        <end position="168"/>
    </location>
</feature>
<dbReference type="RefSeq" id="WP_345246160.1">
    <property type="nucleotide sequence ID" value="NZ_BAABFO010000002.1"/>
</dbReference>